<feature type="domain" description="Transposase IS701-like DDE" evidence="2">
    <location>
        <begin position="22"/>
        <end position="286"/>
    </location>
</feature>
<dbReference type="InterPro" id="IPR012337">
    <property type="entry name" value="RNaseH-like_sf"/>
</dbReference>
<evidence type="ECO:0000256" key="1">
    <source>
        <dbReference type="SAM" id="MobiDB-lite"/>
    </source>
</evidence>
<sequence length="485" mass="54206">MSLAHHVVRQDPFAGLSRFRGEFYSCLTRRADALFELADAVLCADGPVRSLVELSLVGEHRRGHGGLYDALSAGRVDIVRLRRALAAVPLPRSADGRLVLAADFTCWLRPNAHTSPQRILCHTYGRGKDQHIPVPGWPYSVICALESGRSSWTAPLDALRLAPGDDAATVTARQMRELIERLIEAGQWKDGDPEILIVVDAGYDVPRLAFLLKDLPVQVLGRMRSDRVLRRAAPPREPGVRGRPPRHGGEFVFGDPATWNTPDAQTVTATRLYGTATARSWDRLHPRLTHRSAWTAQLGALPVIEGTVIRLQVEQLPSGATPKPVWLWWSGTDATTADVDCLWQAFLRRFDIEHTFRLFKQTLGWTCPKIRSPEAADRWTWLIVVVFTQLRLARPLAADRRRPWEKPSPPHRLTPARVRRDFRHLRPKAACPAEVPKSSRPGPGRPLGSKNTRPTPRHDVHTVGKPGSAIQRTKKSTTPRPRRTG</sequence>
<keyword evidence="3" id="KW-0614">Plasmid</keyword>
<evidence type="ECO:0000259" key="2">
    <source>
        <dbReference type="Pfam" id="PF13546"/>
    </source>
</evidence>
<dbReference type="NCBIfam" id="NF041680">
    <property type="entry name" value="transp_NF041680"/>
    <property type="match status" value="1"/>
</dbReference>
<evidence type="ECO:0000313" key="3">
    <source>
        <dbReference type="EMBL" id="MBM9624494.1"/>
    </source>
</evidence>
<keyword evidence="4" id="KW-1185">Reference proteome</keyword>
<name>A0ABS2V497_9ACTN</name>
<dbReference type="InterPro" id="IPR038721">
    <property type="entry name" value="IS701-like_DDE_dom"/>
</dbReference>
<reference evidence="3 4" key="1">
    <citation type="journal article" date="2016" name="Arch. Microbiol.">
        <title>Streptomyces zhihengii sp. nov., isolated from rhizospheric soil of Psammosilene tunicoides.</title>
        <authorList>
            <person name="Huang M.J."/>
            <person name="Fei J.J."/>
            <person name="Salam N."/>
            <person name="Kim C.J."/>
            <person name="Hozzein W.N."/>
            <person name="Xiao M."/>
            <person name="Huang H.Q."/>
            <person name="Li W.J."/>
        </authorList>
    </citation>
    <scope>NUCLEOTIDE SEQUENCE [LARGE SCALE GENOMIC DNA]</scope>
    <source>
        <strain evidence="3 4">YIM T102</strain>
    </source>
</reference>
<accession>A0ABS2V497</accession>
<protein>
    <submittedName>
        <fullName evidence="3">Transposase</fullName>
    </submittedName>
</protein>
<comment type="caution">
    <text evidence="3">The sequence shown here is derived from an EMBL/GenBank/DDBJ whole genome shotgun (WGS) entry which is preliminary data.</text>
</comment>
<dbReference type="Proteomes" id="UP000664109">
    <property type="component" value="Unassembled WGS sequence"/>
</dbReference>
<proteinExistence type="predicted"/>
<gene>
    <name evidence="3" type="ORF">JE024_38755</name>
</gene>
<dbReference type="SUPFAM" id="SSF53098">
    <property type="entry name" value="Ribonuclease H-like"/>
    <property type="match status" value="1"/>
</dbReference>
<feature type="region of interest" description="Disordered" evidence="1">
    <location>
        <begin position="424"/>
        <end position="485"/>
    </location>
</feature>
<feature type="region of interest" description="Disordered" evidence="1">
    <location>
        <begin position="400"/>
        <end position="419"/>
    </location>
</feature>
<feature type="compositionally biased region" description="Basic residues" evidence="1">
    <location>
        <begin position="472"/>
        <end position="485"/>
    </location>
</feature>
<organism evidence="3 4">
    <name type="scientific">Streptomyces zhihengii</name>
    <dbReference type="NCBI Taxonomy" id="1818004"/>
    <lineage>
        <taxon>Bacteria</taxon>
        <taxon>Bacillati</taxon>
        <taxon>Actinomycetota</taxon>
        <taxon>Actinomycetes</taxon>
        <taxon>Kitasatosporales</taxon>
        <taxon>Streptomycetaceae</taxon>
        <taxon>Streptomyces</taxon>
    </lineage>
</organism>
<dbReference type="Pfam" id="PF13546">
    <property type="entry name" value="DDE_5"/>
    <property type="match status" value="1"/>
</dbReference>
<dbReference type="EMBL" id="JAFEJA010000003">
    <property type="protein sequence ID" value="MBM9624494.1"/>
    <property type="molecule type" value="Genomic_DNA"/>
</dbReference>
<dbReference type="RefSeq" id="WP_205378680.1">
    <property type="nucleotide sequence ID" value="NZ_JAFEJA010000003.1"/>
</dbReference>
<evidence type="ECO:0000313" key="4">
    <source>
        <dbReference type="Proteomes" id="UP000664109"/>
    </source>
</evidence>
<geneLocation type="plasmid" evidence="3">
    <name>unnamed1</name>
</geneLocation>